<dbReference type="PANTHER" id="PTHR43245:SF23">
    <property type="entry name" value="NAD(P)-BINDING DOMAIN-CONTAINING PROTEIN"/>
    <property type="match status" value="1"/>
</dbReference>
<dbReference type="Proteomes" id="UP000176284">
    <property type="component" value="Unassembled WGS sequence"/>
</dbReference>
<evidence type="ECO:0000313" key="3">
    <source>
        <dbReference type="Proteomes" id="UP000176284"/>
    </source>
</evidence>
<dbReference type="SUPFAM" id="SSF51735">
    <property type="entry name" value="NAD(P)-binding Rossmann-fold domains"/>
    <property type="match status" value="1"/>
</dbReference>
<evidence type="ECO:0000259" key="1">
    <source>
        <dbReference type="Pfam" id="PF01370"/>
    </source>
</evidence>
<dbReference type="Pfam" id="PF01370">
    <property type="entry name" value="Epimerase"/>
    <property type="match status" value="1"/>
</dbReference>
<protein>
    <recommendedName>
        <fullName evidence="1">NAD-dependent epimerase/dehydratase domain-containing protein</fullName>
    </recommendedName>
</protein>
<name>A0A1G1ZSI1_9BACT</name>
<accession>A0A1G1ZSI1</accession>
<evidence type="ECO:0000313" key="2">
    <source>
        <dbReference type="EMBL" id="OGY67429.1"/>
    </source>
</evidence>
<feature type="domain" description="NAD-dependent epimerase/dehydratase" evidence="1">
    <location>
        <begin position="13"/>
        <end position="232"/>
    </location>
</feature>
<dbReference type="EMBL" id="MHJM01000025">
    <property type="protein sequence ID" value="OGY67429.1"/>
    <property type="molecule type" value="Genomic_DNA"/>
</dbReference>
<organism evidence="2 3">
    <name type="scientific">Candidatus Harrisonbacteria bacterium RIFCSPLOWO2_02_FULL_45_10c</name>
    <dbReference type="NCBI Taxonomy" id="1798410"/>
    <lineage>
        <taxon>Bacteria</taxon>
        <taxon>Candidatus Harrisoniibacteriota</taxon>
    </lineage>
</organism>
<proteinExistence type="predicted"/>
<dbReference type="InterPro" id="IPR036291">
    <property type="entry name" value="NAD(P)-bd_dom_sf"/>
</dbReference>
<dbReference type="AlphaFoldDB" id="A0A1G1ZSI1"/>
<dbReference type="PANTHER" id="PTHR43245">
    <property type="entry name" value="BIFUNCTIONAL POLYMYXIN RESISTANCE PROTEIN ARNA"/>
    <property type="match status" value="1"/>
</dbReference>
<sequence length="326" mass="37015">MSDRAKNQEKLKILIAGGAGYLGGYLTDLLIKNGCEVTVYDNLLYEDRYLKPANFIYGDVRDSKKLLSIINGFDAVVWLAAIVGDGACAVEPYYTRAINVDSVKWLAENYKGKIIFTSTCSVYGFNNNLIDETSELIPLSLYAETKVAAEKLIINQHKNYLIFRLGTLFGVGDDHSRLRFDLVVNSLTMKAARGEVLKVFGGGQWRPLLHVKDAAEAIVFAIKNDLSGIYNLSNKNFMIKDVAEEIQNTLNSFNDSEVKIEYTNLKFEDLRNYKVSADKFKEFGWRPKHELASGIKEIYQRVKESRVKEPDHPLYSNAIFIKRKFF</sequence>
<gene>
    <name evidence="2" type="ORF">A3H63_02305</name>
</gene>
<comment type="caution">
    <text evidence="2">The sequence shown here is derived from an EMBL/GenBank/DDBJ whole genome shotgun (WGS) entry which is preliminary data.</text>
</comment>
<dbReference type="Gene3D" id="3.40.50.720">
    <property type="entry name" value="NAD(P)-binding Rossmann-like Domain"/>
    <property type="match status" value="1"/>
</dbReference>
<dbReference type="CDD" id="cd08946">
    <property type="entry name" value="SDR_e"/>
    <property type="match status" value="1"/>
</dbReference>
<dbReference type="STRING" id="1798410.A3H63_02305"/>
<reference evidence="2 3" key="1">
    <citation type="journal article" date="2016" name="Nat. Commun.">
        <title>Thousands of microbial genomes shed light on interconnected biogeochemical processes in an aquifer system.</title>
        <authorList>
            <person name="Anantharaman K."/>
            <person name="Brown C.T."/>
            <person name="Hug L.A."/>
            <person name="Sharon I."/>
            <person name="Castelle C.J."/>
            <person name="Probst A.J."/>
            <person name="Thomas B.C."/>
            <person name="Singh A."/>
            <person name="Wilkins M.J."/>
            <person name="Karaoz U."/>
            <person name="Brodie E.L."/>
            <person name="Williams K.H."/>
            <person name="Hubbard S.S."/>
            <person name="Banfield J.F."/>
        </authorList>
    </citation>
    <scope>NUCLEOTIDE SEQUENCE [LARGE SCALE GENOMIC DNA]</scope>
</reference>
<dbReference type="InterPro" id="IPR001509">
    <property type="entry name" value="Epimerase_deHydtase"/>
</dbReference>
<dbReference type="InterPro" id="IPR050177">
    <property type="entry name" value="Lipid_A_modif_metabolic_enz"/>
</dbReference>